<protein>
    <submittedName>
        <fullName evidence="2">Uncharacterized protein</fullName>
    </submittedName>
</protein>
<dbReference type="SUPFAM" id="SSF54518">
    <property type="entry name" value="Tubby C-terminal domain-like"/>
    <property type="match status" value="1"/>
</dbReference>
<keyword evidence="3" id="KW-1185">Reference proteome</keyword>
<accession>A0AAW1LKL5</accession>
<reference evidence="2" key="1">
    <citation type="submission" date="2024-03" db="EMBL/GenBank/DDBJ databases">
        <title>WGS assembly of Saponaria officinalis var. Norfolk2.</title>
        <authorList>
            <person name="Jenkins J."/>
            <person name="Shu S."/>
            <person name="Grimwood J."/>
            <person name="Barry K."/>
            <person name="Goodstein D."/>
            <person name="Schmutz J."/>
            <person name="Leebens-Mack J."/>
            <person name="Osbourn A."/>
        </authorList>
    </citation>
    <scope>NUCLEOTIDE SEQUENCE [LARGE SCALE GENOMIC DNA]</scope>
    <source>
        <strain evidence="2">JIC</strain>
    </source>
</reference>
<gene>
    <name evidence="2" type="ORF">RND81_04G136400</name>
</gene>
<dbReference type="AlphaFoldDB" id="A0AAW1LKL5"/>
<evidence type="ECO:0000313" key="2">
    <source>
        <dbReference type="EMBL" id="KAK9734392.1"/>
    </source>
</evidence>
<dbReference type="InterPro" id="IPR007612">
    <property type="entry name" value="LOR"/>
</dbReference>
<dbReference type="PANTHER" id="PTHR31087:SF25">
    <property type="entry name" value="TRANSLATION INITIATION FACTOR 2B FAMILY PROTEIN, PUTATIVE, EXPRESSED-RELATED"/>
    <property type="match status" value="1"/>
</dbReference>
<dbReference type="Pfam" id="PF04525">
    <property type="entry name" value="LOR"/>
    <property type="match status" value="1"/>
</dbReference>
<dbReference type="Gene3D" id="2.40.160.200">
    <property type="entry name" value="LURP1-related"/>
    <property type="match status" value="1"/>
</dbReference>
<dbReference type="InterPro" id="IPR025659">
    <property type="entry name" value="Tubby-like_C"/>
</dbReference>
<comment type="similarity">
    <text evidence="1">Belongs to the LOR family.</text>
</comment>
<dbReference type="EMBL" id="JBDFQZ010000004">
    <property type="protein sequence ID" value="KAK9734392.1"/>
    <property type="molecule type" value="Genomic_DNA"/>
</dbReference>
<name>A0AAW1LKL5_SAPOF</name>
<evidence type="ECO:0000313" key="3">
    <source>
        <dbReference type="Proteomes" id="UP001443914"/>
    </source>
</evidence>
<dbReference type="PANTHER" id="PTHR31087">
    <property type="match status" value="1"/>
</dbReference>
<evidence type="ECO:0000256" key="1">
    <source>
        <dbReference type="ARBA" id="ARBA00005437"/>
    </source>
</evidence>
<proteinExistence type="inferred from homology"/>
<organism evidence="2 3">
    <name type="scientific">Saponaria officinalis</name>
    <name type="common">Common soapwort</name>
    <name type="synonym">Lychnis saponaria</name>
    <dbReference type="NCBI Taxonomy" id="3572"/>
    <lineage>
        <taxon>Eukaryota</taxon>
        <taxon>Viridiplantae</taxon>
        <taxon>Streptophyta</taxon>
        <taxon>Embryophyta</taxon>
        <taxon>Tracheophyta</taxon>
        <taxon>Spermatophyta</taxon>
        <taxon>Magnoliopsida</taxon>
        <taxon>eudicotyledons</taxon>
        <taxon>Gunneridae</taxon>
        <taxon>Pentapetalae</taxon>
        <taxon>Caryophyllales</taxon>
        <taxon>Caryophyllaceae</taxon>
        <taxon>Caryophylleae</taxon>
        <taxon>Saponaria</taxon>
    </lineage>
</organism>
<dbReference type="InterPro" id="IPR038595">
    <property type="entry name" value="LOR_sf"/>
</dbReference>
<comment type="caution">
    <text evidence="2">The sequence shown here is derived from an EMBL/GenBank/DDBJ whole genome shotgun (WGS) entry which is preliminary data.</text>
</comment>
<sequence length="181" mass="20652">MKIHPQHCNPSTTCTTTSHPPIISNNNISSNREIFTLWMKSLILGGKGCTVFDSNGRVAYRVDNYGSKCCTKVFLMDCRGDVLLTIHRKKFWLLPRWAGYRDEKKKGESWLFHVRKCWKITKKPLGCQVVVSLNHDKKSPVFKIEKGKTDLSSYKIVDRLGGLIAEVIISLFPNRKIDLIG</sequence>
<dbReference type="Proteomes" id="UP001443914">
    <property type="component" value="Unassembled WGS sequence"/>
</dbReference>